<keyword evidence="7" id="KW-1185">Reference proteome</keyword>
<evidence type="ECO:0000256" key="4">
    <source>
        <dbReference type="ARBA" id="ARBA00023163"/>
    </source>
</evidence>
<evidence type="ECO:0000256" key="2">
    <source>
        <dbReference type="ARBA" id="ARBA00023015"/>
    </source>
</evidence>
<comment type="caution">
    <text evidence="6">The sequence shown here is derived from an EMBL/GenBank/DDBJ whole genome shotgun (WGS) entry which is preliminary data.</text>
</comment>
<dbReference type="GO" id="GO:0003677">
    <property type="term" value="F:DNA binding"/>
    <property type="evidence" value="ECO:0007669"/>
    <property type="project" value="UniProtKB-KW"/>
</dbReference>
<dbReference type="InterPro" id="IPR012340">
    <property type="entry name" value="NA-bd_OB-fold"/>
</dbReference>
<accession>A0ABD3AER6</accession>
<keyword evidence="2" id="KW-0805">Transcription regulation</keyword>
<comment type="subcellular location">
    <subcellularLocation>
        <location evidence="1">Nucleus</location>
    </subcellularLocation>
</comment>
<gene>
    <name evidence="6" type="ORF">ACH5RR_008758</name>
</gene>
<sequence length="435" mass="50382">MYNNSLGFTSLGAKYDHDLTKNMRGVYTFRVQEEELSKRLDASPRLRENTLKLLMNIFELDQHVYNLPFASQVAFIWTKSDDQNLDRNAHIQWVISTETIVEELVDEQDEVLPVEFNYTEFNDLAQYADSATHSVGIALSTRNDSVILIDPPEKEARQLKNWATRNEKCFTNLIKKKEYTQKSPQMFYQEGQKITSVADITSSGAILLSTYISEVLVHGMQKMFSQQFSKLCRYNVDLKDAEGTITASVFAKLGEMLLGYNAVQAMEYFKQNKELPLEQLHEELKTKTFIAKVRPAKQRDTDTYQHYTLDYYFEEPEGESVVRKMTIGCSQQQKLDAVKNLSMTNQALEVFKIHGYKFRREKTPTIVLTSGRKTYSIGINKKSFTHNWNKFVLDLNLQHGELLFFIPQPLNSIAVLIFGTNGIEKMYPWQYKYSL</sequence>
<dbReference type="GO" id="GO:0005634">
    <property type="term" value="C:nucleus"/>
    <property type="evidence" value="ECO:0007669"/>
    <property type="project" value="UniProtKB-SubCell"/>
</dbReference>
<evidence type="ECO:0000313" key="6">
    <source>
        <dbReference type="EMBL" id="KAL3529436.1"/>
    </source>
</evidence>
<keyword evidence="3" id="KW-0238">DNA-binding</keyword>
<dbReference type="InterPro" id="IPR015300">
    <property type="entry name" value="DNA-bd_pseudobarrel_sf"/>
</dbReference>
<dbReference type="Proteomes" id="UP001630127">
    <property type="component" value="Unassembled WGS sequence"/>
</dbReference>
<dbReference type="Gene3D" id="2.40.50.140">
    <property type="entry name" value="Nucleic acid-binding proteins"/>
    <property type="match status" value="1"/>
</dbReference>
<dbReference type="SUPFAM" id="SSF101936">
    <property type="entry name" value="DNA-binding pseudobarrel domain"/>
    <property type="match status" value="1"/>
</dbReference>
<keyword evidence="4" id="KW-0804">Transcription</keyword>
<dbReference type="EMBL" id="JBJUIK010000004">
    <property type="protein sequence ID" value="KAL3529436.1"/>
    <property type="molecule type" value="Genomic_DNA"/>
</dbReference>
<proteinExistence type="predicted"/>
<name>A0ABD3AER6_9GENT</name>
<evidence type="ECO:0000256" key="5">
    <source>
        <dbReference type="ARBA" id="ARBA00023242"/>
    </source>
</evidence>
<evidence type="ECO:0000256" key="1">
    <source>
        <dbReference type="ARBA" id="ARBA00004123"/>
    </source>
</evidence>
<evidence type="ECO:0000313" key="7">
    <source>
        <dbReference type="Proteomes" id="UP001630127"/>
    </source>
</evidence>
<evidence type="ECO:0000256" key="3">
    <source>
        <dbReference type="ARBA" id="ARBA00023125"/>
    </source>
</evidence>
<organism evidence="6 7">
    <name type="scientific">Cinchona calisaya</name>
    <dbReference type="NCBI Taxonomy" id="153742"/>
    <lineage>
        <taxon>Eukaryota</taxon>
        <taxon>Viridiplantae</taxon>
        <taxon>Streptophyta</taxon>
        <taxon>Embryophyta</taxon>
        <taxon>Tracheophyta</taxon>
        <taxon>Spermatophyta</taxon>
        <taxon>Magnoliopsida</taxon>
        <taxon>eudicotyledons</taxon>
        <taxon>Gunneridae</taxon>
        <taxon>Pentapetalae</taxon>
        <taxon>asterids</taxon>
        <taxon>lamiids</taxon>
        <taxon>Gentianales</taxon>
        <taxon>Rubiaceae</taxon>
        <taxon>Cinchonoideae</taxon>
        <taxon>Cinchoneae</taxon>
        <taxon>Cinchona</taxon>
    </lineage>
</organism>
<protein>
    <submittedName>
        <fullName evidence="6">Uncharacterized protein</fullName>
    </submittedName>
</protein>
<dbReference type="AlphaFoldDB" id="A0ABD3AER6"/>
<reference evidence="6 7" key="1">
    <citation type="submission" date="2024-11" db="EMBL/GenBank/DDBJ databases">
        <title>A near-complete genome assembly of Cinchona calisaya.</title>
        <authorList>
            <person name="Lian D.C."/>
            <person name="Zhao X.W."/>
            <person name="Wei L."/>
        </authorList>
    </citation>
    <scope>NUCLEOTIDE SEQUENCE [LARGE SCALE GENOMIC DNA]</scope>
    <source>
        <tissue evidence="6">Nenye</tissue>
    </source>
</reference>
<keyword evidence="5" id="KW-0539">Nucleus</keyword>